<keyword evidence="1" id="KW-0614">Plasmid</keyword>
<accession>A0ABM8A8J6</accession>
<name>A0ABM8A8J6_STRNI</name>
<reference evidence="1" key="1">
    <citation type="submission" date="2022-06" db="EMBL/GenBank/DDBJ databases">
        <title>Complete genome sequence of Streptomyces nigrescens HEK616.</title>
        <authorList>
            <person name="Asamizu S."/>
            <person name="Onaka H."/>
        </authorList>
    </citation>
    <scope>NUCLEOTIDE SEQUENCE</scope>
    <source>
        <strain evidence="1">HEK616</strain>
        <plasmid evidence="1">SNP1</plasmid>
    </source>
</reference>
<protein>
    <submittedName>
        <fullName evidence="1">Uncharacterized protein</fullName>
    </submittedName>
</protein>
<organism evidence="1 2">
    <name type="scientific">Streptomyces nigrescens</name>
    <dbReference type="NCBI Taxonomy" id="1920"/>
    <lineage>
        <taxon>Bacteria</taxon>
        <taxon>Bacillati</taxon>
        <taxon>Actinomycetota</taxon>
        <taxon>Actinomycetes</taxon>
        <taxon>Kitasatosporales</taxon>
        <taxon>Streptomycetaceae</taxon>
        <taxon>Streptomyces</taxon>
    </lineage>
</organism>
<sequence length="62" mass="6953">MEVGDIKVDPNVSISFRDDTEVCNAHSLDALVLARNCRDGQGLEDLRHAIDRAKDPYRKELA</sequence>
<gene>
    <name evidence="1" type="ORF">HEK616_83980</name>
</gene>
<keyword evidence="2" id="KW-1185">Reference proteome</keyword>
<dbReference type="EMBL" id="AP026074">
    <property type="protein sequence ID" value="BDM74911.1"/>
    <property type="molecule type" value="Genomic_DNA"/>
</dbReference>
<proteinExistence type="predicted"/>
<evidence type="ECO:0000313" key="2">
    <source>
        <dbReference type="Proteomes" id="UP001059597"/>
    </source>
</evidence>
<dbReference type="Proteomes" id="UP001059597">
    <property type="component" value="Plasmid SNP1"/>
</dbReference>
<geneLocation type="plasmid" evidence="1 2">
    <name>SNP1</name>
</geneLocation>
<evidence type="ECO:0000313" key="1">
    <source>
        <dbReference type="EMBL" id="BDM74911.1"/>
    </source>
</evidence>